<reference evidence="1 2" key="1">
    <citation type="submission" date="2019-05" db="EMBL/GenBank/DDBJ databases">
        <title>Marivita sp. nov. isolated from sea sediment.</title>
        <authorList>
            <person name="Kim W."/>
        </authorList>
    </citation>
    <scope>NUCLEOTIDE SEQUENCE [LARGE SCALE GENOMIC DNA]</scope>
    <source>
        <strain evidence="1 2">CAU 1492</strain>
    </source>
</reference>
<dbReference type="InterPro" id="IPR007410">
    <property type="entry name" value="LpqE-like"/>
</dbReference>
<gene>
    <name evidence="1" type="ORF">FGK64_14570</name>
</gene>
<comment type="caution">
    <text evidence="1">The sequence shown here is derived from an EMBL/GenBank/DDBJ whole genome shotgun (WGS) entry which is preliminary data.</text>
</comment>
<dbReference type="SUPFAM" id="SSF110087">
    <property type="entry name" value="DR1885-like metal-binding protein"/>
    <property type="match status" value="1"/>
</dbReference>
<dbReference type="EMBL" id="VCPC01000003">
    <property type="protein sequence ID" value="TMV11500.1"/>
    <property type="molecule type" value="Genomic_DNA"/>
</dbReference>
<dbReference type="InterPro" id="IPR036182">
    <property type="entry name" value="PCuAC_sf"/>
</dbReference>
<organism evidence="1 2">
    <name type="scientific">Arenibacterium halophilum</name>
    <dbReference type="NCBI Taxonomy" id="2583821"/>
    <lineage>
        <taxon>Bacteria</taxon>
        <taxon>Pseudomonadati</taxon>
        <taxon>Pseudomonadota</taxon>
        <taxon>Alphaproteobacteria</taxon>
        <taxon>Rhodobacterales</taxon>
        <taxon>Paracoccaceae</taxon>
        <taxon>Arenibacterium</taxon>
    </lineage>
</organism>
<accession>A0ABY2X6V1</accession>
<dbReference type="Pfam" id="PF04314">
    <property type="entry name" value="PCuAC"/>
    <property type="match status" value="1"/>
</dbReference>
<proteinExistence type="predicted"/>
<dbReference type="Proteomes" id="UP001191082">
    <property type="component" value="Unassembled WGS sequence"/>
</dbReference>
<evidence type="ECO:0000313" key="1">
    <source>
        <dbReference type="EMBL" id="TMV11500.1"/>
    </source>
</evidence>
<dbReference type="Gene3D" id="2.60.40.1890">
    <property type="entry name" value="PCu(A)C copper chaperone"/>
    <property type="match status" value="1"/>
</dbReference>
<sequence>MAGPYPPESAMKAGKILLPVLAVLALALVWAMGGSIGGNPAPLLSNATMVPVAGTRSDFAVFLGIENRGGPDRLTGASSAEAEEIVIAGAEAPGGPVIPGGATPSLSSDGAFLRLNGLTGPADEGRLVPLTLHFEQAGDITTRARLVRDSSALAAHAVPDFSPVYDVPTGETPPRLGLILTPENDSWTVTLELRDFTLSPDTVDMAHQPGQGHAHLYLDGLKLQRMYTNQARIGALPPGRHMVKVTLNTNDHRAFRIKGEPVSALALIDVR</sequence>
<name>A0ABY2X6V1_9RHOB</name>
<protein>
    <submittedName>
        <fullName evidence="1">Copper chaperone PCu(A)C</fullName>
    </submittedName>
</protein>
<evidence type="ECO:0000313" key="2">
    <source>
        <dbReference type="Proteomes" id="UP001191082"/>
    </source>
</evidence>
<keyword evidence="2" id="KW-1185">Reference proteome</keyword>